<proteinExistence type="predicted"/>
<dbReference type="AlphaFoldDB" id="A0A1N7NL41"/>
<evidence type="ECO:0000313" key="1">
    <source>
        <dbReference type="EMBL" id="SIS99032.1"/>
    </source>
</evidence>
<dbReference type="Proteomes" id="UP000185678">
    <property type="component" value="Unassembled WGS sequence"/>
</dbReference>
<organism evidence="1 2">
    <name type="scientific">Insolitispirillum peregrinum</name>
    <dbReference type="NCBI Taxonomy" id="80876"/>
    <lineage>
        <taxon>Bacteria</taxon>
        <taxon>Pseudomonadati</taxon>
        <taxon>Pseudomonadota</taxon>
        <taxon>Alphaproteobacteria</taxon>
        <taxon>Rhodospirillales</taxon>
        <taxon>Novispirillaceae</taxon>
        <taxon>Insolitispirillum</taxon>
    </lineage>
</organism>
<evidence type="ECO:0000313" key="2">
    <source>
        <dbReference type="Proteomes" id="UP000185678"/>
    </source>
</evidence>
<sequence>MSSSLAIALCISLLGGKGAAPLPSETATLHWDHKAEAVQREERWSLSPQGLSKTLSRVKAADPAMTFIPPDARREGEWYVQTPQDPPIAQLVLPASDHVATATLCSGKRCAPLRSWLTRAGQGKNAEAPKPAKGEPIRRSTLLPVVLYPCSRQ</sequence>
<reference evidence="1 2" key="1">
    <citation type="submission" date="2017-01" db="EMBL/GenBank/DDBJ databases">
        <authorList>
            <person name="Mah S.A."/>
            <person name="Swanson W.J."/>
            <person name="Moy G.W."/>
            <person name="Vacquier V.D."/>
        </authorList>
    </citation>
    <scope>NUCLEOTIDE SEQUENCE [LARGE SCALE GENOMIC DNA]</scope>
    <source>
        <strain evidence="1 2">DSM 11589</strain>
    </source>
</reference>
<gene>
    <name evidence="1" type="ORF">SAMN05421779_105202</name>
</gene>
<name>A0A1N7NL41_9PROT</name>
<keyword evidence="2" id="KW-1185">Reference proteome</keyword>
<accession>A0A1N7NL41</accession>
<dbReference type="EMBL" id="FTOA01000005">
    <property type="protein sequence ID" value="SIS99032.1"/>
    <property type="molecule type" value="Genomic_DNA"/>
</dbReference>
<protein>
    <submittedName>
        <fullName evidence="1">Uncharacterized protein</fullName>
    </submittedName>
</protein>